<keyword evidence="2" id="KW-1185">Reference proteome</keyword>
<dbReference type="RefSeq" id="WP_311675105.1">
    <property type="nucleotide sequence ID" value="NZ_JAVREQ010000022.1"/>
</dbReference>
<proteinExistence type="predicted"/>
<comment type="caution">
    <text evidence="1">The sequence shown here is derived from an EMBL/GenBank/DDBJ whole genome shotgun (WGS) entry which is preliminary data.</text>
</comment>
<reference evidence="2" key="1">
    <citation type="submission" date="2023-07" db="EMBL/GenBank/DDBJ databases">
        <title>30 novel species of actinomycetes from the DSMZ collection.</title>
        <authorList>
            <person name="Nouioui I."/>
        </authorList>
    </citation>
    <scope>NUCLEOTIDE SEQUENCE [LARGE SCALE GENOMIC DNA]</scope>
    <source>
        <strain evidence="2">DSM 42041</strain>
    </source>
</reference>
<evidence type="ECO:0000313" key="2">
    <source>
        <dbReference type="Proteomes" id="UP001183414"/>
    </source>
</evidence>
<accession>A0ABU2NWQ1</accession>
<dbReference type="EMBL" id="JAVREQ010000022">
    <property type="protein sequence ID" value="MDT0381414.1"/>
    <property type="molecule type" value="Genomic_DNA"/>
</dbReference>
<sequence length="56" mass="6150">MDKQTATENAARAVLENSRPDCLTDPDHHPGAVVRALLLGVRRADIEAEVKRQRAS</sequence>
<organism evidence="1 2">
    <name type="scientific">Streptomyces hazeniae</name>
    <dbReference type="NCBI Taxonomy" id="3075538"/>
    <lineage>
        <taxon>Bacteria</taxon>
        <taxon>Bacillati</taxon>
        <taxon>Actinomycetota</taxon>
        <taxon>Actinomycetes</taxon>
        <taxon>Kitasatosporales</taxon>
        <taxon>Streptomycetaceae</taxon>
        <taxon>Streptomyces</taxon>
    </lineage>
</organism>
<dbReference type="Proteomes" id="UP001183414">
    <property type="component" value="Unassembled WGS sequence"/>
</dbReference>
<evidence type="ECO:0000313" key="1">
    <source>
        <dbReference type="EMBL" id="MDT0381414.1"/>
    </source>
</evidence>
<name>A0ABU2NWQ1_9ACTN</name>
<gene>
    <name evidence="1" type="ORF">RM572_21890</name>
</gene>
<protein>
    <submittedName>
        <fullName evidence="1">Uncharacterized protein</fullName>
    </submittedName>
</protein>